<keyword evidence="3" id="KW-1185">Reference proteome</keyword>
<dbReference type="RefSeq" id="WP_183266284.1">
    <property type="nucleotide sequence ID" value="NZ_JACHFJ010000005.1"/>
</dbReference>
<dbReference type="Pfam" id="PF04977">
    <property type="entry name" value="DivIC"/>
    <property type="match status" value="1"/>
</dbReference>
<name>A0A840VEH0_9PROT</name>
<sequence length="107" mass="11863">MQRLIKYRLRAIIAPAVFLGITYYFGWNAIHGKSGLEAQQVQKTELAQATAQYQTVHAERQAWQTKIADLSGQSIHPDMLDEQARAVLNLADPGDIVIDLSTGRAAE</sequence>
<keyword evidence="2" id="KW-0131">Cell cycle</keyword>
<keyword evidence="1" id="KW-0472">Membrane</keyword>
<accession>A0A840VEH0</accession>
<dbReference type="Proteomes" id="UP000553706">
    <property type="component" value="Unassembled WGS sequence"/>
</dbReference>
<organism evidence="2 3">
    <name type="scientific">Acidocella aromatica</name>
    <dbReference type="NCBI Taxonomy" id="1303579"/>
    <lineage>
        <taxon>Bacteria</taxon>
        <taxon>Pseudomonadati</taxon>
        <taxon>Pseudomonadota</taxon>
        <taxon>Alphaproteobacteria</taxon>
        <taxon>Acetobacterales</taxon>
        <taxon>Acidocellaceae</taxon>
        <taxon>Acidocella</taxon>
    </lineage>
</organism>
<dbReference type="InterPro" id="IPR007060">
    <property type="entry name" value="FtsL/DivIC"/>
</dbReference>
<keyword evidence="2" id="KW-0132">Cell division</keyword>
<protein>
    <submittedName>
        <fullName evidence="2">Cell division protein FtsB</fullName>
    </submittedName>
</protein>
<reference evidence="2 3" key="1">
    <citation type="submission" date="2020-08" db="EMBL/GenBank/DDBJ databases">
        <title>Genomic Encyclopedia of Type Strains, Phase IV (KMG-IV): sequencing the most valuable type-strain genomes for metagenomic binning, comparative biology and taxonomic classification.</title>
        <authorList>
            <person name="Goeker M."/>
        </authorList>
    </citation>
    <scope>NUCLEOTIDE SEQUENCE [LARGE SCALE GENOMIC DNA]</scope>
    <source>
        <strain evidence="2 3">DSM 27026</strain>
    </source>
</reference>
<gene>
    <name evidence="2" type="ORF">HNP71_001536</name>
</gene>
<evidence type="ECO:0000313" key="3">
    <source>
        <dbReference type="Proteomes" id="UP000553706"/>
    </source>
</evidence>
<dbReference type="GO" id="GO:0051301">
    <property type="term" value="P:cell division"/>
    <property type="evidence" value="ECO:0007669"/>
    <property type="project" value="UniProtKB-KW"/>
</dbReference>
<evidence type="ECO:0000313" key="2">
    <source>
        <dbReference type="EMBL" id="MBB5373277.1"/>
    </source>
</evidence>
<dbReference type="EMBL" id="JACHFJ010000005">
    <property type="protein sequence ID" value="MBB5373277.1"/>
    <property type="molecule type" value="Genomic_DNA"/>
</dbReference>
<evidence type="ECO:0000256" key="1">
    <source>
        <dbReference type="SAM" id="Phobius"/>
    </source>
</evidence>
<keyword evidence="1" id="KW-0812">Transmembrane</keyword>
<comment type="caution">
    <text evidence="2">The sequence shown here is derived from an EMBL/GenBank/DDBJ whole genome shotgun (WGS) entry which is preliminary data.</text>
</comment>
<dbReference type="AlphaFoldDB" id="A0A840VEH0"/>
<proteinExistence type="predicted"/>
<keyword evidence="1" id="KW-1133">Transmembrane helix</keyword>
<feature type="transmembrane region" description="Helical" evidence="1">
    <location>
        <begin position="7"/>
        <end position="27"/>
    </location>
</feature>